<feature type="transmembrane region" description="Helical" evidence="1">
    <location>
        <begin position="12"/>
        <end position="32"/>
    </location>
</feature>
<dbReference type="InterPro" id="IPR036691">
    <property type="entry name" value="Endo/exonu/phosph_ase_sf"/>
</dbReference>
<evidence type="ECO:0000256" key="1">
    <source>
        <dbReference type="SAM" id="Phobius"/>
    </source>
</evidence>
<dbReference type="AlphaFoldDB" id="A0AAU7GBZ0"/>
<feature type="transmembrane region" description="Helical" evidence="1">
    <location>
        <begin position="69"/>
        <end position="92"/>
    </location>
</feature>
<evidence type="ECO:0000313" key="3">
    <source>
        <dbReference type="EMBL" id="XBM47568.1"/>
    </source>
</evidence>
<dbReference type="GO" id="GO:0004519">
    <property type="term" value="F:endonuclease activity"/>
    <property type="evidence" value="ECO:0007669"/>
    <property type="project" value="UniProtKB-KW"/>
</dbReference>
<feature type="transmembrane region" description="Helical" evidence="1">
    <location>
        <begin position="44"/>
        <end position="62"/>
    </location>
</feature>
<keyword evidence="1" id="KW-0812">Transmembrane</keyword>
<name>A0AAU7GBZ0_9MICO</name>
<keyword evidence="3" id="KW-0255">Endonuclease</keyword>
<protein>
    <submittedName>
        <fullName evidence="3">Endonuclease/exonuclease/phosphatase family protein</fullName>
    </submittedName>
</protein>
<gene>
    <name evidence="3" type="ORF">AAME72_16020</name>
</gene>
<dbReference type="EMBL" id="CP157390">
    <property type="protein sequence ID" value="XBM47568.1"/>
    <property type="molecule type" value="Genomic_DNA"/>
</dbReference>
<sequence>MSSSRSRRRPRGVLTGIAALAVGALLLWHGLLPDAGGAASLVETFLPWAGVALVLLGLAALVRLSLFAGLAVAAAMAVWWASFGTALLPAMAAGTPRFTVVSENIHADNPRAAAVAKDLAQRSPDLIALQELDAASRDAVEGVLDGAYPHHLVVGTVGLWSRYDLHDGQGLSLGLGWQRALSVDVDTPGAPTRVYAVHLASVRPGEYEQRDTMLGELAKTVAADDAAHVLVVGDFNAAGSDRALAPLLSRLGEAPDGALGLGFTWPAAFPVARLDHALVRGLTTAESEVLPANGSDHRGIAVGLR</sequence>
<keyword evidence="1" id="KW-1133">Transmembrane helix</keyword>
<evidence type="ECO:0000259" key="2">
    <source>
        <dbReference type="Pfam" id="PF03372"/>
    </source>
</evidence>
<dbReference type="Pfam" id="PF03372">
    <property type="entry name" value="Exo_endo_phos"/>
    <property type="match status" value="1"/>
</dbReference>
<dbReference type="Gene3D" id="3.60.10.10">
    <property type="entry name" value="Endonuclease/exonuclease/phosphatase"/>
    <property type="match status" value="1"/>
</dbReference>
<dbReference type="RefSeq" id="WP_348787539.1">
    <property type="nucleotide sequence ID" value="NZ_CP157390.1"/>
</dbReference>
<proteinExistence type="predicted"/>
<keyword evidence="1" id="KW-0472">Membrane</keyword>
<accession>A0AAU7GBZ0</accession>
<dbReference type="InterPro" id="IPR005135">
    <property type="entry name" value="Endo/exonuclease/phosphatase"/>
</dbReference>
<keyword evidence="3" id="KW-0540">Nuclease</keyword>
<organism evidence="3">
    <name type="scientific">Leifsonia sp. NPDC080035</name>
    <dbReference type="NCBI Taxonomy" id="3143936"/>
    <lineage>
        <taxon>Bacteria</taxon>
        <taxon>Bacillati</taxon>
        <taxon>Actinomycetota</taxon>
        <taxon>Actinomycetes</taxon>
        <taxon>Micrococcales</taxon>
        <taxon>Microbacteriaceae</taxon>
        <taxon>Leifsonia</taxon>
    </lineage>
</organism>
<dbReference type="SUPFAM" id="SSF56219">
    <property type="entry name" value="DNase I-like"/>
    <property type="match status" value="1"/>
</dbReference>
<keyword evidence="3" id="KW-0378">Hydrolase</keyword>
<feature type="domain" description="Endonuclease/exonuclease/phosphatase" evidence="2">
    <location>
        <begin position="104"/>
        <end position="297"/>
    </location>
</feature>
<reference evidence="3" key="1">
    <citation type="submission" date="2024-05" db="EMBL/GenBank/DDBJ databases">
        <title>The Natural Products Discovery Center: Release of the First 8490 Sequenced Strains for Exploring Actinobacteria Biosynthetic Diversity.</title>
        <authorList>
            <person name="Kalkreuter E."/>
            <person name="Kautsar S.A."/>
            <person name="Yang D."/>
            <person name="Bader C.D."/>
            <person name="Teijaro C.N."/>
            <person name="Fluegel L."/>
            <person name="Davis C.M."/>
            <person name="Simpson J.R."/>
            <person name="Lauterbach L."/>
            <person name="Steele A.D."/>
            <person name="Gui C."/>
            <person name="Meng S."/>
            <person name="Li G."/>
            <person name="Viehrig K."/>
            <person name="Ye F."/>
            <person name="Su P."/>
            <person name="Kiefer A.F."/>
            <person name="Nichols A."/>
            <person name="Cepeda A.J."/>
            <person name="Yan W."/>
            <person name="Fan B."/>
            <person name="Jiang Y."/>
            <person name="Adhikari A."/>
            <person name="Zheng C.-J."/>
            <person name="Schuster L."/>
            <person name="Cowan T.M."/>
            <person name="Smanski M.J."/>
            <person name="Chevrette M.G."/>
            <person name="de Carvalho L.P.S."/>
            <person name="Shen B."/>
        </authorList>
    </citation>
    <scope>NUCLEOTIDE SEQUENCE</scope>
    <source>
        <strain evidence="3">NPDC080035</strain>
    </source>
</reference>